<proteinExistence type="predicted"/>
<comment type="caution">
    <text evidence="2">The sequence shown here is derived from an EMBL/GenBank/DDBJ whole genome shotgun (WGS) entry which is preliminary data.</text>
</comment>
<dbReference type="EMBL" id="WELI01000014">
    <property type="protein sequence ID" value="KAB7726683.1"/>
    <property type="molecule type" value="Genomic_DNA"/>
</dbReference>
<keyword evidence="3" id="KW-1185">Reference proteome</keyword>
<name>A0A7J5TT27_9BACT</name>
<accession>A0A7J5TT27</accession>
<evidence type="ECO:0000259" key="1">
    <source>
        <dbReference type="Pfam" id="PF12957"/>
    </source>
</evidence>
<protein>
    <recommendedName>
        <fullName evidence="1">DUF3846 domain-containing protein</fullName>
    </recommendedName>
</protein>
<dbReference type="Pfam" id="PF12957">
    <property type="entry name" value="DUF3846"/>
    <property type="match status" value="1"/>
</dbReference>
<dbReference type="InterPro" id="IPR024559">
    <property type="entry name" value="DUF3846"/>
</dbReference>
<dbReference type="RefSeq" id="WP_152126756.1">
    <property type="nucleotide sequence ID" value="NZ_WELI01000014.1"/>
</dbReference>
<sequence length="125" mass="13988">MSKPFKVISIDPTRRVVEEIELKNNSLRAVYDHIGCQCIDIVCRQPNGDALTVDDEALLVEPQPPAFQFDGYYGRIHGIAIVTGCDDEGNTIAPASTVEEIRQKVKFIGDVYTEPFLMVVSFDWP</sequence>
<organism evidence="2 3">
    <name type="scientific">Rudanella paleaurantiibacter</name>
    <dbReference type="NCBI Taxonomy" id="2614655"/>
    <lineage>
        <taxon>Bacteria</taxon>
        <taxon>Pseudomonadati</taxon>
        <taxon>Bacteroidota</taxon>
        <taxon>Cytophagia</taxon>
        <taxon>Cytophagales</taxon>
        <taxon>Cytophagaceae</taxon>
        <taxon>Rudanella</taxon>
    </lineage>
</organism>
<evidence type="ECO:0000313" key="2">
    <source>
        <dbReference type="EMBL" id="KAB7726683.1"/>
    </source>
</evidence>
<dbReference type="AlphaFoldDB" id="A0A7J5TT27"/>
<reference evidence="2 3" key="1">
    <citation type="submission" date="2019-10" db="EMBL/GenBank/DDBJ databases">
        <title>Rudanella paleaurantiibacter sp. nov., isolated from sludge.</title>
        <authorList>
            <person name="Xu S.Q."/>
        </authorList>
    </citation>
    <scope>NUCLEOTIDE SEQUENCE [LARGE SCALE GENOMIC DNA]</scope>
    <source>
        <strain evidence="2 3">HX-22-17</strain>
    </source>
</reference>
<evidence type="ECO:0000313" key="3">
    <source>
        <dbReference type="Proteomes" id="UP000488299"/>
    </source>
</evidence>
<dbReference type="Proteomes" id="UP000488299">
    <property type="component" value="Unassembled WGS sequence"/>
</dbReference>
<gene>
    <name evidence="2" type="ORF">F5984_23940</name>
</gene>
<feature type="domain" description="DUF3846" evidence="1">
    <location>
        <begin position="6"/>
        <end position="104"/>
    </location>
</feature>